<feature type="signal peptide" evidence="1">
    <location>
        <begin position="1"/>
        <end position="21"/>
    </location>
</feature>
<dbReference type="Proteomes" id="UP000177791">
    <property type="component" value="Unassembled WGS sequence"/>
</dbReference>
<evidence type="ECO:0000256" key="1">
    <source>
        <dbReference type="SAM" id="SignalP"/>
    </source>
</evidence>
<dbReference type="RefSeq" id="WP_070733899.1">
    <property type="nucleotide sequence ID" value="NZ_MDZC01000052.1"/>
</dbReference>
<dbReference type="EMBL" id="MDZC01000052">
    <property type="protein sequence ID" value="OGX86058.1"/>
    <property type="molecule type" value="Genomic_DNA"/>
</dbReference>
<name>A0A1G1T5D3_9BACT</name>
<feature type="chain" id="PRO_5009578931" description="Outer membrane protein beta-barrel domain-containing protein" evidence="1">
    <location>
        <begin position="22"/>
        <end position="244"/>
    </location>
</feature>
<reference evidence="2 3" key="1">
    <citation type="submission" date="2016-08" db="EMBL/GenBank/DDBJ databases">
        <title>Hymenobacter coccineus sp. nov., Hymenobacter lapidarius sp. nov. and Hymenobacter glacialis sp. nov., isolated from Antarctic soil.</title>
        <authorList>
            <person name="Sedlacek I."/>
            <person name="Kralova S."/>
            <person name="Kyrova K."/>
            <person name="Maslanova I."/>
            <person name="Stankova E."/>
            <person name="Vrbovska V."/>
            <person name="Nemec M."/>
            <person name="Bartak M."/>
            <person name="Svec P."/>
            <person name="Busse H.-J."/>
            <person name="Pantucek R."/>
        </authorList>
    </citation>
    <scope>NUCLEOTIDE SEQUENCE [LARGE SCALE GENOMIC DNA]</scope>
    <source>
        <strain evidence="2 3">CCM 8648</strain>
    </source>
</reference>
<evidence type="ECO:0000313" key="3">
    <source>
        <dbReference type="Proteomes" id="UP000177791"/>
    </source>
</evidence>
<evidence type="ECO:0008006" key="4">
    <source>
        <dbReference type="Google" id="ProtNLM"/>
    </source>
</evidence>
<accession>A0A1G1T5D3</accession>
<dbReference type="AlphaFoldDB" id="A0A1G1T5D3"/>
<dbReference type="OrthoDB" id="884194at2"/>
<sequence>MLITRLLPVACLLALTGAAQAQTASPDTARFYKHHLGLTASPQLDGFFRNNRSLSVGLFYQRQLTQTKSLRLRLVGQLSYADSTNFDDNPGGVIDAYVSGPSYRSGQVQAFAGYGWQRPLGRRVALDYGLEAGLGYQRLSFSAARRYPYSPGGFVVDYFERTTQAFQVQARPFAGLSYRPTARLRLFAETALPLTYTHQRVRYQVRGEFTKPDEADRFLYQRVRANRVGLAWRPVQLVGATYAF</sequence>
<gene>
    <name evidence="2" type="ORF">BEN48_13495</name>
</gene>
<evidence type="ECO:0000313" key="2">
    <source>
        <dbReference type="EMBL" id="OGX86058.1"/>
    </source>
</evidence>
<organism evidence="2 3">
    <name type="scientific">Hymenobacter glacialis</name>
    <dbReference type="NCBI Taxonomy" id="1908236"/>
    <lineage>
        <taxon>Bacteria</taxon>
        <taxon>Pseudomonadati</taxon>
        <taxon>Bacteroidota</taxon>
        <taxon>Cytophagia</taxon>
        <taxon>Cytophagales</taxon>
        <taxon>Hymenobacteraceae</taxon>
        <taxon>Hymenobacter</taxon>
    </lineage>
</organism>
<keyword evidence="1" id="KW-0732">Signal</keyword>
<protein>
    <recommendedName>
        <fullName evidence="4">Outer membrane protein beta-barrel domain-containing protein</fullName>
    </recommendedName>
</protein>
<comment type="caution">
    <text evidence="2">The sequence shown here is derived from an EMBL/GenBank/DDBJ whole genome shotgun (WGS) entry which is preliminary data.</text>
</comment>
<keyword evidence="3" id="KW-1185">Reference proteome</keyword>
<proteinExistence type="predicted"/>